<proteinExistence type="predicted"/>
<feature type="domain" description="Nudix hydrolase" evidence="3">
    <location>
        <begin position="145"/>
        <end position="293"/>
    </location>
</feature>
<dbReference type="PANTHER" id="PTHR11839:SF18">
    <property type="entry name" value="NUDIX HYDROLASE DOMAIN-CONTAINING PROTEIN"/>
    <property type="match status" value="1"/>
</dbReference>
<organism evidence="4">
    <name type="scientific">viral metagenome</name>
    <dbReference type="NCBI Taxonomy" id="1070528"/>
    <lineage>
        <taxon>unclassified sequences</taxon>
        <taxon>metagenomes</taxon>
        <taxon>organismal metagenomes</taxon>
    </lineage>
</organism>
<evidence type="ECO:0000256" key="2">
    <source>
        <dbReference type="ARBA" id="ARBA00022801"/>
    </source>
</evidence>
<dbReference type="GO" id="GO:0006753">
    <property type="term" value="P:nucleoside phosphate metabolic process"/>
    <property type="evidence" value="ECO:0007669"/>
    <property type="project" value="TreeGrafter"/>
</dbReference>
<dbReference type="PANTHER" id="PTHR11839">
    <property type="entry name" value="UDP/ADP-SUGAR PYROPHOSPHATASE"/>
    <property type="match status" value="1"/>
</dbReference>
<dbReference type="GO" id="GO:0080041">
    <property type="term" value="F:ADP-ribose pyrophosphohydrolase activity"/>
    <property type="evidence" value="ECO:0007669"/>
    <property type="project" value="TreeGrafter"/>
</dbReference>
<accession>A0A6C0D873</accession>
<sequence>MNTENYETQAEMMSGCVERFIDIAKYIYNNIYPIVSKILFSIKLYIILFHETYLKRCEFVYRGIKITTNKSHIRPSFDTICQASKFLNWLENFQVDKYDLRSIEITDVDFFGSNKNPDKLGFLKYKCDVYTKSGEPLDGIVFLRGDCGAVLIIVSDECNNEYVLLTEQPRVPTGGSKEEIVAGMFDSQIGNTVVNNVLKREIKEETGLDMDESINSVTTLGEYTLSGGGSDEKVHLAVWKTFVSYEMINEMRLKQYGEKGSNEKIRLKFYPIDNFDKELVRIADAKTSLAWYLYKNVNK</sequence>
<keyword evidence="2" id="KW-0378">Hydrolase</keyword>
<dbReference type="GO" id="GO:0019693">
    <property type="term" value="P:ribose phosphate metabolic process"/>
    <property type="evidence" value="ECO:0007669"/>
    <property type="project" value="TreeGrafter"/>
</dbReference>
<reference evidence="4" key="1">
    <citation type="journal article" date="2020" name="Nature">
        <title>Giant virus diversity and host interactions through global metagenomics.</title>
        <authorList>
            <person name="Schulz F."/>
            <person name="Roux S."/>
            <person name="Paez-Espino D."/>
            <person name="Jungbluth S."/>
            <person name="Walsh D.A."/>
            <person name="Denef V.J."/>
            <person name="McMahon K.D."/>
            <person name="Konstantinidis K.T."/>
            <person name="Eloe-Fadrosh E.A."/>
            <person name="Kyrpides N.C."/>
            <person name="Woyke T."/>
        </authorList>
    </citation>
    <scope>NUCLEOTIDE SEQUENCE</scope>
    <source>
        <strain evidence="4">GVMAG-M-3300023174-130</strain>
    </source>
</reference>
<dbReference type="AlphaFoldDB" id="A0A6C0D873"/>
<dbReference type="CDD" id="cd03424">
    <property type="entry name" value="NUDIX_ADPRase_Nudt5_UGPPase_Nudt14"/>
    <property type="match status" value="1"/>
</dbReference>
<dbReference type="EMBL" id="MN739554">
    <property type="protein sequence ID" value="QHT12978.1"/>
    <property type="molecule type" value="Genomic_DNA"/>
</dbReference>
<evidence type="ECO:0000313" key="4">
    <source>
        <dbReference type="EMBL" id="QHT12978.1"/>
    </source>
</evidence>
<comment type="cofactor">
    <cofactor evidence="1">
        <name>Mg(2+)</name>
        <dbReference type="ChEBI" id="CHEBI:18420"/>
    </cofactor>
</comment>
<dbReference type="GO" id="GO:0080042">
    <property type="term" value="F:ADP-glucose pyrophosphohydrolase activity"/>
    <property type="evidence" value="ECO:0007669"/>
    <property type="project" value="TreeGrafter"/>
</dbReference>
<protein>
    <recommendedName>
        <fullName evidence="3">Nudix hydrolase domain-containing protein</fullName>
    </recommendedName>
</protein>
<evidence type="ECO:0000256" key="1">
    <source>
        <dbReference type="ARBA" id="ARBA00001946"/>
    </source>
</evidence>
<name>A0A6C0D873_9ZZZZ</name>
<dbReference type="Gene3D" id="3.90.79.10">
    <property type="entry name" value="Nucleoside Triphosphate Pyrophosphohydrolase"/>
    <property type="match status" value="1"/>
</dbReference>
<dbReference type="InterPro" id="IPR000086">
    <property type="entry name" value="NUDIX_hydrolase_dom"/>
</dbReference>
<dbReference type="PROSITE" id="PS51462">
    <property type="entry name" value="NUDIX"/>
    <property type="match status" value="1"/>
</dbReference>
<evidence type="ECO:0000259" key="3">
    <source>
        <dbReference type="PROSITE" id="PS51462"/>
    </source>
</evidence>
<dbReference type="InterPro" id="IPR015797">
    <property type="entry name" value="NUDIX_hydrolase-like_dom_sf"/>
</dbReference>
<dbReference type="SUPFAM" id="SSF55811">
    <property type="entry name" value="Nudix"/>
    <property type="match status" value="1"/>
</dbReference>